<proteinExistence type="predicted"/>
<sequence length="54" mass="6348">MNLNFNEIKCYKSVTNHIKKMLQKCNMLHKIKCYTKNNGNKLFTLSLLSNLINT</sequence>
<reference evidence="1" key="1">
    <citation type="journal article" date="2014" name="Front. Microbiol.">
        <title>High frequency of phylogenetically diverse reductive dehalogenase-homologous genes in deep subseafloor sedimentary metagenomes.</title>
        <authorList>
            <person name="Kawai M."/>
            <person name="Futagami T."/>
            <person name="Toyoda A."/>
            <person name="Takaki Y."/>
            <person name="Nishi S."/>
            <person name="Hori S."/>
            <person name="Arai W."/>
            <person name="Tsubouchi T."/>
            <person name="Morono Y."/>
            <person name="Uchiyama I."/>
            <person name="Ito T."/>
            <person name="Fujiyama A."/>
            <person name="Inagaki F."/>
            <person name="Takami H."/>
        </authorList>
    </citation>
    <scope>NUCLEOTIDE SEQUENCE</scope>
    <source>
        <strain evidence="1">Expedition CK06-06</strain>
    </source>
</reference>
<name>X1FX39_9ZZZZ</name>
<organism evidence="1">
    <name type="scientific">marine sediment metagenome</name>
    <dbReference type="NCBI Taxonomy" id="412755"/>
    <lineage>
        <taxon>unclassified sequences</taxon>
        <taxon>metagenomes</taxon>
        <taxon>ecological metagenomes</taxon>
    </lineage>
</organism>
<protein>
    <submittedName>
        <fullName evidence="1">Uncharacterized protein</fullName>
    </submittedName>
</protein>
<comment type="caution">
    <text evidence="1">The sequence shown here is derived from an EMBL/GenBank/DDBJ whole genome shotgun (WGS) entry which is preliminary data.</text>
</comment>
<accession>X1FX39</accession>
<dbReference type="AlphaFoldDB" id="X1FX39"/>
<evidence type="ECO:0000313" key="1">
    <source>
        <dbReference type="EMBL" id="GAH50216.1"/>
    </source>
</evidence>
<dbReference type="EMBL" id="BARU01019227">
    <property type="protein sequence ID" value="GAH50216.1"/>
    <property type="molecule type" value="Genomic_DNA"/>
</dbReference>
<gene>
    <name evidence="1" type="ORF">S03H2_31684</name>
</gene>